<dbReference type="GO" id="GO:0020037">
    <property type="term" value="F:heme binding"/>
    <property type="evidence" value="ECO:0007669"/>
    <property type="project" value="InterPro"/>
</dbReference>
<dbReference type="Pfam" id="PF07995">
    <property type="entry name" value="GSDH"/>
    <property type="match status" value="1"/>
</dbReference>
<evidence type="ECO:0000256" key="2">
    <source>
        <dbReference type="ARBA" id="ARBA00022723"/>
    </source>
</evidence>
<name>A0A382DQY7_9ZZZZ</name>
<dbReference type="PANTHER" id="PTHR19328">
    <property type="entry name" value="HEDGEHOG-INTERACTING PROTEIN"/>
    <property type="match status" value="1"/>
</dbReference>
<organism evidence="5">
    <name type="scientific">marine metagenome</name>
    <dbReference type="NCBI Taxonomy" id="408172"/>
    <lineage>
        <taxon>unclassified sequences</taxon>
        <taxon>metagenomes</taxon>
        <taxon>ecological metagenomes</taxon>
    </lineage>
</organism>
<dbReference type="PROSITE" id="PS51007">
    <property type="entry name" value="CYTC"/>
    <property type="match status" value="1"/>
</dbReference>
<dbReference type="InterPro" id="IPR009056">
    <property type="entry name" value="Cyt_c-like_dom"/>
</dbReference>
<keyword evidence="1" id="KW-0349">Heme</keyword>
<gene>
    <name evidence="5" type="ORF">METZ01_LOCUS193479</name>
</gene>
<dbReference type="InterPro" id="IPR012938">
    <property type="entry name" value="Glc/Sorbosone_DH"/>
</dbReference>
<accession>A0A382DQY7</accession>
<sequence length="566" mass="63050">MKLIVALLAFPDILFCQTPKIDPTKAKAEKGGVKQMTSRENYRKHAMTRSGNPARGKKLFTGKRALCAHCHSTDGSGHLAGPDLAAAGDKFSRADLIFSVLEPSANIMTGFALSIVKTKAGESFSGIVKESSQTELVIAAAGNLRHKITKSDIEEQLTSPVSMMPSNLHTALSKDEFSDLIAYVENLKDVQSKLLNEQGTPLKIPRLTKPIKLVPIFGEGLNFHKPVWFGEHPVIDDQFIIIEKSKARLTLLGQGDDDSVTRSVFVEIPDEVYVTNDEGLLGFVFHPNFAKNRKYYFMHEVKDGTRRGMVIGEREARPDLRADSGKPTRKVLEFDVATEFHHGGGLEFGPDGYLYIGMGDGGPQEDPHGHAQDLTSFSGKMLRIDVNDRKAGKPYGIPEDNPFVHHANTRVHREIFAFGLRQPWRFSFDPHNGDLWVGDVGQNRFEEVAIVRSGENHGWNVFEGFELFSTRYRKEGAQFVPPIVSFRRKHGVSITGGYVFRSPSGKASSFDGVYICADYQSKRLWGIRHRDRKLQVIREIGNCPDRVVSFGRDRSSALYAIGYNLG</sequence>
<dbReference type="GO" id="GO:0046872">
    <property type="term" value="F:metal ion binding"/>
    <property type="evidence" value="ECO:0007669"/>
    <property type="project" value="UniProtKB-KW"/>
</dbReference>
<evidence type="ECO:0000313" key="5">
    <source>
        <dbReference type="EMBL" id="SVB40625.1"/>
    </source>
</evidence>
<keyword evidence="3" id="KW-0408">Iron</keyword>
<evidence type="ECO:0000259" key="4">
    <source>
        <dbReference type="PROSITE" id="PS51007"/>
    </source>
</evidence>
<dbReference type="GO" id="GO:0009055">
    <property type="term" value="F:electron transfer activity"/>
    <property type="evidence" value="ECO:0007669"/>
    <property type="project" value="InterPro"/>
</dbReference>
<proteinExistence type="predicted"/>
<evidence type="ECO:0000256" key="3">
    <source>
        <dbReference type="ARBA" id="ARBA00023004"/>
    </source>
</evidence>
<dbReference type="InterPro" id="IPR011042">
    <property type="entry name" value="6-blade_b-propeller_TolB-like"/>
</dbReference>
<dbReference type="InterPro" id="IPR036909">
    <property type="entry name" value="Cyt_c-like_dom_sf"/>
</dbReference>
<dbReference type="Gene3D" id="2.120.10.30">
    <property type="entry name" value="TolB, C-terminal domain"/>
    <property type="match status" value="1"/>
</dbReference>
<keyword evidence="2" id="KW-0479">Metal-binding</keyword>
<dbReference type="NCBIfam" id="TIGR02603">
    <property type="entry name" value="CxxCH_TIGR02603"/>
    <property type="match status" value="1"/>
</dbReference>
<dbReference type="Gene3D" id="1.10.760.10">
    <property type="entry name" value="Cytochrome c-like domain"/>
    <property type="match status" value="1"/>
</dbReference>
<dbReference type="InterPro" id="IPR013427">
    <property type="entry name" value="Haem-bd_dom_put"/>
</dbReference>
<dbReference type="EMBL" id="UINC01040568">
    <property type="protein sequence ID" value="SVB40625.1"/>
    <property type="molecule type" value="Genomic_DNA"/>
</dbReference>
<dbReference type="SUPFAM" id="SSF46626">
    <property type="entry name" value="Cytochrome c"/>
    <property type="match status" value="1"/>
</dbReference>
<reference evidence="5" key="1">
    <citation type="submission" date="2018-05" db="EMBL/GenBank/DDBJ databases">
        <authorList>
            <person name="Lanie J.A."/>
            <person name="Ng W.-L."/>
            <person name="Kazmierczak K.M."/>
            <person name="Andrzejewski T.M."/>
            <person name="Davidsen T.M."/>
            <person name="Wayne K.J."/>
            <person name="Tettelin H."/>
            <person name="Glass J.I."/>
            <person name="Rusch D."/>
            <person name="Podicherti R."/>
            <person name="Tsui H.-C.T."/>
            <person name="Winkler M.E."/>
        </authorList>
    </citation>
    <scope>NUCLEOTIDE SEQUENCE</scope>
</reference>
<dbReference type="InterPro" id="IPR011041">
    <property type="entry name" value="Quinoprot_gluc/sorb_DH_b-prop"/>
</dbReference>
<evidence type="ECO:0000256" key="1">
    <source>
        <dbReference type="ARBA" id="ARBA00022617"/>
    </source>
</evidence>
<feature type="domain" description="Cytochrome c" evidence="4">
    <location>
        <begin position="51"/>
        <end position="188"/>
    </location>
</feature>
<dbReference type="SUPFAM" id="SSF50952">
    <property type="entry name" value="Soluble quinoprotein glucose dehydrogenase"/>
    <property type="match status" value="1"/>
</dbReference>
<dbReference type="Pfam" id="PF00034">
    <property type="entry name" value="Cytochrom_C"/>
    <property type="match status" value="1"/>
</dbReference>
<feature type="non-terminal residue" evidence="5">
    <location>
        <position position="566"/>
    </location>
</feature>
<dbReference type="PANTHER" id="PTHR19328:SF75">
    <property type="entry name" value="ALDOSE SUGAR DEHYDROGENASE YLII"/>
    <property type="match status" value="1"/>
</dbReference>
<protein>
    <recommendedName>
        <fullName evidence="4">Cytochrome c domain-containing protein</fullName>
    </recommendedName>
</protein>
<dbReference type="AlphaFoldDB" id="A0A382DQY7"/>